<dbReference type="InterPro" id="IPR011032">
    <property type="entry name" value="GroES-like_sf"/>
</dbReference>
<keyword evidence="9" id="KW-1185">Reference proteome</keyword>
<evidence type="ECO:0000256" key="4">
    <source>
        <dbReference type="ARBA" id="ARBA00022833"/>
    </source>
</evidence>
<evidence type="ECO:0000313" key="9">
    <source>
        <dbReference type="Proteomes" id="UP000617628"/>
    </source>
</evidence>
<feature type="domain" description="Alcohol dehydrogenase-like N-terminal" evidence="7">
    <location>
        <begin position="56"/>
        <end position="99"/>
    </location>
</feature>
<dbReference type="RefSeq" id="WP_200354235.1">
    <property type="nucleotide sequence ID" value="NZ_JAENIL010000005.1"/>
</dbReference>
<accession>A0A934VQ01</accession>
<dbReference type="SUPFAM" id="SSF51735">
    <property type="entry name" value="NAD(P)-binding Rossmann-fold domains"/>
    <property type="match status" value="1"/>
</dbReference>
<dbReference type="InterPro" id="IPR013149">
    <property type="entry name" value="ADH-like_C"/>
</dbReference>
<dbReference type="GO" id="GO:0046872">
    <property type="term" value="F:metal ion binding"/>
    <property type="evidence" value="ECO:0007669"/>
    <property type="project" value="UniProtKB-KW"/>
</dbReference>
<evidence type="ECO:0000256" key="2">
    <source>
        <dbReference type="ARBA" id="ARBA00008072"/>
    </source>
</evidence>
<feature type="domain" description="Alcohol dehydrogenase-like C-terminal" evidence="6">
    <location>
        <begin position="166"/>
        <end position="288"/>
    </location>
</feature>
<comment type="caution">
    <text evidence="8">The sequence shown here is derived from an EMBL/GenBank/DDBJ whole genome shotgun (WGS) entry which is preliminary data.</text>
</comment>
<sequence>MKAKAVVFENKNEVVFREVNCPDPIAGQLVVNVTHSWISNGTESSYLRGERVNGETAVLPGDPAPFPIVSGYQKVGIVEWVGSEVHDFQVGDRVFVTTSEIEGMFEPRAGHVSPSVSSPATVTKLPKGIDPVAYAGLVLTQVGYNCGNRPRLNPGDPAVVIGDGLVGQWAGQMLAARGAEVVLVGRHQDRLARFSKGQTLLENDGDWVELVKERFPEGVQVGVDTVGSLKAMEQLDSTMRRFGHLVSAGFYGANDRLALQPYRYKELSIDLVSGETPERLAATMELISNGTLETLPLITHRFPVEKAAEAWRLIESKSEPVLGVILDW</sequence>
<dbReference type="InterPro" id="IPR036291">
    <property type="entry name" value="NAD(P)-bd_dom_sf"/>
</dbReference>
<proteinExistence type="inferred from homology"/>
<evidence type="ECO:0000256" key="1">
    <source>
        <dbReference type="ARBA" id="ARBA00001947"/>
    </source>
</evidence>
<reference evidence="8" key="1">
    <citation type="submission" date="2021-01" db="EMBL/GenBank/DDBJ databases">
        <title>Modified the classification status of verrucomicrobia.</title>
        <authorList>
            <person name="Feng X."/>
        </authorList>
    </citation>
    <scope>NUCLEOTIDE SEQUENCE</scope>
    <source>
        <strain evidence="8">KCTC 13126</strain>
    </source>
</reference>
<dbReference type="PANTHER" id="PTHR43350">
    <property type="entry name" value="NAD-DEPENDENT ALCOHOL DEHYDROGENASE"/>
    <property type="match status" value="1"/>
</dbReference>
<dbReference type="Proteomes" id="UP000617628">
    <property type="component" value="Unassembled WGS sequence"/>
</dbReference>
<dbReference type="SUPFAM" id="SSF50129">
    <property type="entry name" value="GroES-like"/>
    <property type="match status" value="1"/>
</dbReference>
<keyword evidence="4" id="KW-0862">Zinc</keyword>
<protein>
    <submittedName>
        <fullName evidence="8">Zinc-binding dehydrogenase</fullName>
    </submittedName>
</protein>
<evidence type="ECO:0000256" key="3">
    <source>
        <dbReference type="ARBA" id="ARBA00022723"/>
    </source>
</evidence>
<comment type="similarity">
    <text evidence="2">Belongs to the zinc-containing alcohol dehydrogenase family.</text>
</comment>
<dbReference type="PANTHER" id="PTHR43350:SF19">
    <property type="entry name" value="D-GULOSIDE 3-DEHYDROGENASE"/>
    <property type="match status" value="1"/>
</dbReference>
<dbReference type="GO" id="GO:0016491">
    <property type="term" value="F:oxidoreductase activity"/>
    <property type="evidence" value="ECO:0007669"/>
    <property type="project" value="UniProtKB-KW"/>
</dbReference>
<keyword evidence="3" id="KW-0479">Metal-binding</keyword>
<gene>
    <name evidence="8" type="ORF">JIN87_04010</name>
</gene>
<dbReference type="Pfam" id="PF00107">
    <property type="entry name" value="ADH_zinc_N"/>
    <property type="match status" value="1"/>
</dbReference>
<evidence type="ECO:0000256" key="5">
    <source>
        <dbReference type="ARBA" id="ARBA00023002"/>
    </source>
</evidence>
<comment type="cofactor">
    <cofactor evidence="1">
        <name>Zn(2+)</name>
        <dbReference type="ChEBI" id="CHEBI:29105"/>
    </cofactor>
</comment>
<evidence type="ECO:0000313" key="8">
    <source>
        <dbReference type="EMBL" id="MBK1876019.1"/>
    </source>
</evidence>
<dbReference type="EMBL" id="JAENIL010000005">
    <property type="protein sequence ID" value="MBK1876019.1"/>
    <property type="molecule type" value="Genomic_DNA"/>
</dbReference>
<evidence type="ECO:0000259" key="6">
    <source>
        <dbReference type="Pfam" id="PF00107"/>
    </source>
</evidence>
<dbReference type="InterPro" id="IPR013154">
    <property type="entry name" value="ADH-like_N"/>
</dbReference>
<organism evidence="8 9">
    <name type="scientific">Pelagicoccus mobilis</name>
    <dbReference type="NCBI Taxonomy" id="415221"/>
    <lineage>
        <taxon>Bacteria</taxon>
        <taxon>Pseudomonadati</taxon>
        <taxon>Verrucomicrobiota</taxon>
        <taxon>Opitutia</taxon>
        <taxon>Puniceicoccales</taxon>
        <taxon>Pelagicoccaceae</taxon>
        <taxon>Pelagicoccus</taxon>
    </lineage>
</organism>
<dbReference type="Pfam" id="PF08240">
    <property type="entry name" value="ADH_N"/>
    <property type="match status" value="1"/>
</dbReference>
<name>A0A934VQ01_9BACT</name>
<dbReference type="Gene3D" id="3.40.50.720">
    <property type="entry name" value="NAD(P)-binding Rossmann-like Domain"/>
    <property type="match status" value="1"/>
</dbReference>
<keyword evidence="5" id="KW-0560">Oxidoreductase</keyword>
<evidence type="ECO:0000259" key="7">
    <source>
        <dbReference type="Pfam" id="PF08240"/>
    </source>
</evidence>
<dbReference type="AlphaFoldDB" id="A0A934VQ01"/>
<dbReference type="Gene3D" id="3.90.180.10">
    <property type="entry name" value="Medium-chain alcohol dehydrogenases, catalytic domain"/>
    <property type="match status" value="2"/>
</dbReference>